<dbReference type="Proteomes" id="UP001500979">
    <property type="component" value="Unassembled WGS sequence"/>
</dbReference>
<name>A0ABN3VNH2_9PSEU</name>
<dbReference type="RefSeq" id="WP_344686146.1">
    <property type="nucleotide sequence ID" value="NZ_BAAAUX010000040.1"/>
</dbReference>
<evidence type="ECO:0000313" key="2">
    <source>
        <dbReference type="EMBL" id="GAA2820169.1"/>
    </source>
</evidence>
<organism evidence="2 3">
    <name type="scientific">Saccharopolyspora taberi</name>
    <dbReference type="NCBI Taxonomy" id="60895"/>
    <lineage>
        <taxon>Bacteria</taxon>
        <taxon>Bacillati</taxon>
        <taxon>Actinomycetota</taxon>
        <taxon>Actinomycetes</taxon>
        <taxon>Pseudonocardiales</taxon>
        <taxon>Pseudonocardiaceae</taxon>
        <taxon>Saccharopolyspora</taxon>
    </lineage>
</organism>
<comment type="caution">
    <text evidence="2">The sequence shown here is derived from an EMBL/GenBank/DDBJ whole genome shotgun (WGS) entry which is preliminary data.</text>
</comment>
<proteinExistence type="predicted"/>
<gene>
    <name evidence="2" type="ORF">GCM10010470_64360</name>
</gene>
<dbReference type="EMBL" id="BAAAUX010000040">
    <property type="protein sequence ID" value="GAA2820169.1"/>
    <property type="molecule type" value="Genomic_DNA"/>
</dbReference>
<evidence type="ECO:0000313" key="3">
    <source>
        <dbReference type="Proteomes" id="UP001500979"/>
    </source>
</evidence>
<sequence length="88" mass="9800">MKTDEKPKGGGASPGREQSDPSPKRINVAVTPEMVQALQRVMDQEGVTLTEACRRLVSYGDFVYRAIKEDHAEVLVRTEKSTREVVLL</sequence>
<reference evidence="2 3" key="1">
    <citation type="journal article" date="2019" name="Int. J. Syst. Evol. Microbiol.">
        <title>The Global Catalogue of Microorganisms (GCM) 10K type strain sequencing project: providing services to taxonomists for standard genome sequencing and annotation.</title>
        <authorList>
            <consortium name="The Broad Institute Genomics Platform"/>
            <consortium name="The Broad Institute Genome Sequencing Center for Infectious Disease"/>
            <person name="Wu L."/>
            <person name="Ma J."/>
        </authorList>
    </citation>
    <scope>NUCLEOTIDE SEQUENCE [LARGE SCALE GENOMIC DNA]</scope>
    <source>
        <strain evidence="2 3">JCM 9383</strain>
    </source>
</reference>
<evidence type="ECO:0008006" key="4">
    <source>
        <dbReference type="Google" id="ProtNLM"/>
    </source>
</evidence>
<feature type="region of interest" description="Disordered" evidence="1">
    <location>
        <begin position="1"/>
        <end position="25"/>
    </location>
</feature>
<evidence type="ECO:0000256" key="1">
    <source>
        <dbReference type="SAM" id="MobiDB-lite"/>
    </source>
</evidence>
<keyword evidence="3" id="KW-1185">Reference proteome</keyword>
<accession>A0ABN3VNH2</accession>
<protein>
    <recommendedName>
        <fullName evidence="4">Ribbon-helix-helix protein CopG domain-containing protein</fullName>
    </recommendedName>
</protein>